<proteinExistence type="predicted"/>
<dbReference type="SUPFAM" id="SSF53756">
    <property type="entry name" value="UDP-Glycosyltransferase/glycogen phosphorylase"/>
    <property type="match status" value="2"/>
</dbReference>
<name>A0A410RPG9_CORCK</name>
<feature type="domain" description="Glycosyl transferase family 1" evidence="2">
    <location>
        <begin position="180"/>
        <end position="327"/>
    </location>
</feature>
<dbReference type="GO" id="GO:0016757">
    <property type="term" value="F:glycosyltransferase activity"/>
    <property type="evidence" value="ECO:0007669"/>
    <property type="project" value="InterPro"/>
</dbReference>
<dbReference type="AlphaFoldDB" id="A0A410RPG9"/>
<organism evidence="3 4">
    <name type="scientific">Corallococcus coralloides</name>
    <name type="common">Myxococcus coralloides</name>
    <dbReference type="NCBI Taxonomy" id="184914"/>
    <lineage>
        <taxon>Bacteria</taxon>
        <taxon>Pseudomonadati</taxon>
        <taxon>Myxococcota</taxon>
        <taxon>Myxococcia</taxon>
        <taxon>Myxococcales</taxon>
        <taxon>Cystobacterineae</taxon>
        <taxon>Myxococcaceae</taxon>
        <taxon>Corallococcus</taxon>
    </lineage>
</organism>
<sequence length="754" mass="82953">MPVCYTRPSMAVHQLIPSFGPGDASGQAALHLQLLLRRMGHVGDIYAEEVAGGLQGLARHVFTLKPKPDDLVLYHHGIASPLSGRLMHLDCKRGVVFHNISPARFYRDTPLEHALVAGRAQVAAMAPFLDLSIGDSDYNSAELRVAGHRNVHTVQLFIEKERFAASVADAGRLAELAGPGPTLVSVSRVMPHKRFEDLLALHRELLRLRPQARLLMVGGYEAGSRYFKSLQREMKDLSGVHFLGRLSHPELVAVYRSASMFVSMSEHEGFSVPIIEAMAAEVPVLAYAAAAVPETLGGAGVAFDQKRFAFLAELAVDLTEDKDLRKAVLEGQARRLQHFSPTAAQVSLTRALEGVVAPPPRPRKAPAKRPRVALVVQRYGEVTGGAEAHAAQVAEHLAPHWDVTVVTTCAKNHLTWENTFPPGEDRVGRTKVLRFPVTRTRNIHAFNDLSRHVFGHGNERLREEQWVAEQGPLSPGLMEHLATTQDAYDGYLFFTYLYAPTAWGLPLVSDRAMLVPTAHDEPPIRFGVYGDVFNRPRVLMCNTPEEVAMLGRFHPNHARARVVGVGVDALPAVPDRFRAKYGVHGRYLLYVGRLEPGKGVPDLLKFHRQLRGSYQDAPELVLAGEAHMDVSGEGVRHVGRISEQDKHDALAGALAVVVPSKFESLSLLTLEAFAQGTPVLVNGHSDVLVGQVERSGAGRVYRGLASFVEGLREVGEARDAMGQRARIYAQRHTWPQVVAAYREEMARIVEETHR</sequence>
<evidence type="ECO:0000256" key="1">
    <source>
        <dbReference type="ARBA" id="ARBA00022679"/>
    </source>
</evidence>
<evidence type="ECO:0000313" key="4">
    <source>
        <dbReference type="Proteomes" id="UP000288758"/>
    </source>
</evidence>
<dbReference type="PANTHER" id="PTHR46401">
    <property type="entry name" value="GLYCOSYLTRANSFERASE WBBK-RELATED"/>
    <property type="match status" value="1"/>
</dbReference>
<dbReference type="CDD" id="cd03801">
    <property type="entry name" value="GT4_PimA-like"/>
    <property type="match status" value="2"/>
</dbReference>
<dbReference type="GO" id="GO:0009103">
    <property type="term" value="P:lipopolysaccharide biosynthetic process"/>
    <property type="evidence" value="ECO:0007669"/>
    <property type="project" value="TreeGrafter"/>
</dbReference>
<reference evidence="3 4" key="1">
    <citation type="submission" date="2018-12" db="EMBL/GenBank/DDBJ databases">
        <title>Complete Genome Sequence of the Corallopyronin A producing Myxobacterium Corallococcus coralloides B035.</title>
        <authorList>
            <person name="Bouhired S.M."/>
            <person name="Rupp O."/>
            <person name="Blom J."/>
            <person name="Schaeberle T.F."/>
            <person name="Kehraus S."/>
            <person name="Schiefer A."/>
            <person name="Pfarr K."/>
            <person name="Goesmann A."/>
            <person name="Hoerauf A."/>
            <person name="Koenig G.M."/>
        </authorList>
    </citation>
    <scope>NUCLEOTIDE SEQUENCE [LARGE SCALE GENOMIC DNA]</scope>
    <source>
        <strain evidence="3 4">B035</strain>
    </source>
</reference>
<dbReference type="EMBL" id="CP034669">
    <property type="protein sequence ID" value="QAT83731.1"/>
    <property type="molecule type" value="Genomic_DNA"/>
</dbReference>
<evidence type="ECO:0000259" key="2">
    <source>
        <dbReference type="Pfam" id="PF00534"/>
    </source>
</evidence>
<protein>
    <submittedName>
        <fullName evidence="3">Group 1 glycosyl transferase</fullName>
    </submittedName>
</protein>
<evidence type="ECO:0000313" key="3">
    <source>
        <dbReference type="EMBL" id="QAT83731.1"/>
    </source>
</evidence>
<dbReference type="Proteomes" id="UP000288758">
    <property type="component" value="Chromosome"/>
</dbReference>
<feature type="domain" description="Glycosyl transferase family 1" evidence="2">
    <location>
        <begin position="585"/>
        <end position="683"/>
    </location>
</feature>
<accession>A0A410RPG9</accession>
<dbReference type="InterPro" id="IPR001296">
    <property type="entry name" value="Glyco_trans_1"/>
</dbReference>
<dbReference type="Pfam" id="PF00534">
    <property type="entry name" value="Glycos_transf_1"/>
    <property type="match status" value="2"/>
</dbReference>
<dbReference type="PANTHER" id="PTHR46401:SF2">
    <property type="entry name" value="GLYCOSYLTRANSFERASE WBBK-RELATED"/>
    <property type="match status" value="1"/>
</dbReference>
<dbReference type="Gene3D" id="3.40.50.2000">
    <property type="entry name" value="Glycogen Phosphorylase B"/>
    <property type="match status" value="3"/>
</dbReference>
<gene>
    <name evidence="3" type="primary">pimB2</name>
    <name evidence="3" type="ORF">EJ065_2147</name>
</gene>
<keyword evidence="1 3" id="KW-0808">Transferase</keyword>